<protein>
    <submittedName>
        <fullName evidence="1">Uncharacterized protein</fullName>
    </submittedName>
</protein>
<organism evidence="1 2">
    <name type="scientific">Variovorax ginsengisoli</name>
    <dbReference type="NCBI Taxonomy" id="363844"/>
    <lineage>
        <taxon>Bacteria</taxon>
        <taxon>Pseudomonadati</taxon>
        <taxon>Pseudomonadota</taxon>
        <taxon>Betaproteobacteria</taxon>
        <taxon>Burkholderiales</taxon>
        <taxon>Comamonadaceae</taxon>
        <taxon>Variovorax</taxon>
    </lineage>
</organism>
<comment type="caution">
    <text evidence="1">The sequence shown here is derived from an EMBL/GenBank/DDBJ whole genome shotgun (WGS) entry which is preliminary data.</text>
</comment>
<evidence type="ECO:0000313" key="2">
    <source>
        <dbReference type="Proteomes" id="UP001226867"/>
    </source>
</evidence>
<dbReference type="EMBL" id="JAUSRO010000021">
    <property type="protein sequence ID" value="MDP9902778.1"/>
    <property type="molecule type" value="Genomic_DNA"/>
</dbReference>
<gene>
    <name evidence="1" type="ORF">J2W36_005056</name>
</gene>
<reference evidence="1 2" key="1">
    <citation type="submission" date="2023-07" db="EMBL/GenBank/DDBJ databases">
        <title>Sorghum-associated microbial communities from plants grown in Nebraska, USA.</title>
        <authorList>
            <person name="Schachtman D."/>
        </authorList>
    </citation>
    <scope>NUCLEOTIDE SEQUENCE [LARGE SCALE GENOMIC DNA]</scope>
    <source>
        <strain evidence="1 2">DS1607</strain>
    </source>
</reference>
<dbReference type="Proteomes" id="UP001226867">
    <property type="component" value="Unassembled WGS sequence"/>
</dbReference>
<accession>A0ABT9SG67</accession>
<dbReference type="RefSeq" id="WP_307692511.1">
    <property type="nucleotide sequence ID" value="NZ_JAUSRO010000021.1"/>
</dbReference>
<name>A0ABT9SG67_9BURK</name>
<keyword evidence="2" id="KW-1185">Reference proteome</keyword>
<evidence type="ECO:0000313" key="1">
    <source>
        <dbReference type="EMBL" id="MDP9902778.1"/>
    </source>
</evidence>
<sequence>MALTSQHLRTAGEMVGTATTLREAVERWRALHPEVRTVLVDAFDMRDETPALRLGARNVYMAATNGHCWHVTQHPEDASALILTQDAP</sequence>
<proteinExistence type="predicted"/>